<evidence type="ECO:0000259" key="2">
    <source>
        <dbReference type="Pfam" id="PF00248"/>
    </source>
</evidence>
<evidence type="ECO:0000313" key="3">
    <source>
        <dbReference type="EMBL" id="PRY60902.1"/>
    </source>
</evidence>
<dbReference type="CDD" id="cd19079">
    <property type="entry name" value="AKR_EcYajO-like"/>
    <property type="match status" value="1"/>
</dbReference>
<dbReference type="AlphaFoldDB" id="A0A2T0USJ2"/>
<keyword evidence="1" id="KW-0560">Oxidoreductase</keyword>
<dbReference type="PANTHER" id="PTHR43364:SF4">
    <property type="entry name" value="NAD(P)-LINKED OXIDOREDUCTASE SUPERFAMILY PROTEIN"/>
    <property type="match status" value="1"/>
</dbReference>
<gene>
    <name evidence="3" type="ORF">B0I28_102514</name>
</gene>
<evidence type="ECO:0000256" key="1">
    <source>
        <dbReference type="ARBA" id="ARBA00023002"/>
    </source>
</evidence>
<comment type="caution">
    <text evidence="3">The sequence shown here is derived from an EMBL/GenBank/DDBJ whole genome shotgun (WGS) entry which is preliminary data.</text>
</comment>
<dbReference type="InterPro" id="IPR023210">
    <property type="entry name" value="NADP_OxRdtase_dom"/>
</dbReference>
<protein>
    <submittedName>
        <fullName evidence="3">Aryl-alcohol dehydrogenase-like predicted oxidoreductase</fullName>
    </submittedName>
</protein>
<dbReference type="SUPFAM" id="SSF51430">
    <property type="entry name" value="NAD(P)-linked oxidoreductase"/>
    <property type="match status" value="1"/>
</dbReference>
<dbReference type="GO" id="GO:0016491">
    <property type="term" value="F:oxidoreductase activity"/>
    <property type="evidence" value="ECO:0007669"/>
    <property type="project" value="UniProtKB-KW"/>
</dbReference>
<dbReference type="InterPro" id="IPR036812">
    <property type="entry name" value="NAD(P)_OxRdtase_dom_sf"/>
</dbReference>
<dbReference type="EMBL" id="PVTJ01000002">
    <property type="protein sequence ID" value="PRY60902.1"/>
    <property type="molecule type" value="Genomic_DNA"/>
</dbReference>
<dbReference type="GO" id="GO:0005829">
    <property type="term" value="C:cytosol"/>
    <property type="evidence" value="ECO:0007669"/>
    <property type="project" value="UniProtKB-ARBA"/>
</dbReference>
<dbReference type="FunFam" id="3.20.20.100:FF:000004">
    <property type="entry name" value="Oxidoreductase, aldo/keto reductase"/>
    <property type="match status" value="1"/>
</dbReference>
<dbReference type="Proteomes" id="UP000238176">
    <property type="component" value="Unassembled WGS sequence"/>
</dbReference>
<name>A0A2T0USJ2_9ACTN</name>
<accession>A0A2T0USJ2</accession>
<dbReference type="PANTHER" id="PTHR43364">
    <property type="entry name" value="NADH-SPECIFIC METHYLGLYOXAL REDUCTASE-RELATED"/>
    <property type="match status" value="1"/>
</dbReference>
<feature type="domain" description="NADP-dependent oxidoreductase" evidence="2">
    <location>
        <begin position="55"/>
        <end position="352"/>
    </location>
</feature>
<keyword evidence="4" id="KW-1185">Reference proteome</keyword>
<dbReference type="Gene3D" id="3.20.20.100">
    <property type="entry name" value="NADP-dependent oxidoreductase domain"/>
    <property type="match status" value="1"/>
</dbReference>
<evidence type="ECO:0000313" key="4">
    <source>
        <dbReference type="Proteomes" id="UP000238176"/>
    </source>
</evidence>
<sequence>MARTSDSPPADGHPQYVEARVGIVLVRPDRVGAARERGRFMEYTRVGGSGLKVSRIALGCMSFGQMPGDSDAWALGPEESAPLFRQAVELGITFWDTANMYWAGSSEELVGKAIKEYTRREDVVLATKVFFKMHDGPGGSGLSRRAILEQIDASLGRLGTDYVDLYQIHRFDPETPVEETMEALHDVVRAGKVRYIGASSMWAWQFAKMQHVAEVNGWTRFISMQDQYNLMQREEEREMFGLLADQGVGSLPWSPLAKGRLARPWGERTARSERDPAAARYDGERDRPIVEAVARIAEERGVPMAQIALSWVLGKSPVTAPIVGPTKLHHLADAAAAVDLELTDDEVAALEEPYTPRLPTAFS</sequence>
<dbReference type="Pfam" id="PF00248">
    <property type="entry name" value="Aldo_ket_red"/>
    <property type="match status" value="1"/>
</dbReference>
<organism evidence="3 4">
    <name type="scientific">Glycomyces artemisiae</name>
    <dbReference type="NCBI Taxonomy" id="1076443"/>
    <lineage>
        <taxon>Bacteria</taxon>
        <taxon>Bacillati</taxon>
        <taxon>Actinomycetota</taxon>
        <taxon>Actinomycetes</taxon>
        <taxon>Glycomycetales</taxon>
        <taxon>Glycomycetaceae</taxon>
        <taxon>Glycomyces</taxon>
    </lineage>
</organism>
<reference evidence="3 4" key="1">
    <citation type="submission" date="2018-03" db="EMBL/GenBank/DDBJ databases">
        <title>Genomic Encyclopedia of Type Strains, Phase III (KMG-III): the genomes of soil and plant-associated and newly described type strains.</title>
        <authorList>
            <person name="Whitman W."/>
        </authorList>
    </citation>
    <scope>NUCLEOTIDE SEQUENCE [LARGE SCALE GENOMIC DNA]</scope>
    <source>
        <strain evidence="3 4">CGMCC 4.7067</strain>
    </source>
</reference>
<proteinExistence type="predicted"/>
<dbReference type="InterPro" id="IPR050523">
    <property type="entry name" value="AKR_Detox_Biosynth"/>
</dbReference>